<evidence type="ECO:0000256" key="5">
    <source>
        <dbReference type="ARBA" id="ARBA00022989"/>
    </source>
</evidence>
<evidence type="ECO:0000256" key="4">
    <source>
        <dbReference type="ARBA" id="ARBA00022692"/>
    </source>
</evidence>
<evidence type="ECO:0000313" key="10">
    <source>
        <dbReference type="Proteomes" id="UP001224428"/>
    </source>
</evidence>
<evidence type="ECO:0000256" key="1">
    <source>
        <dbReference type="ARBA" id="ARBA00004651"/>
    </source>
</evidence>
<dbReference type="EMBL" id="JASDDP010000024">
    <property type="protein sequence ID" value="MDJ1645966.1"/>
    <property type="molecule type" value="Genomic_DNA"/>
</dbReference>
<dbReference type="Proteomes" id="UP001224428">
    <property type="component" value="Unassembled WGS sequence"/>
</dbReference>
<comment type="caution">
    <text evidence="9">The sequence shown here is derived from an EMBL/GenBank/DDBJ whole genome shotgun (WGS) entry which is preliminary data.</text>
</comment>
<keyword evidence="4 7" id="KW-0812">Transmembrane</keyword>
<comment type="subcellular location">
    <subcellularLocation>
        <location evidence="1 7">Cell membrane</location>
        <topology evidence="1 7">Multi-pass membrane protein</topology>
    </subcellularLocation>
</comment>
<dbReference type="Gene3D" id="1.10.3720.10">
    <property type="entry name" value="MetI-like"/>
    <property type="match status" value="1"/>
</dbReference>
<sequence>MKITENNIISKSPLLYKFGVKQNAKKKWDSLAGSVVDKKTPAYQPLLFLLPALIVLTIFTIIPFIFSIFSSIFVIRDGKSVLSLETYSAVFNDPAFAVGFRNSLMFGIIVLPLKMGISLLISSCIATLVRAKAKGFWQTVFFLPYVTNIVAVSLTFVQFFSPNGLFNKIFGLGEVNYLSNTGIEAQSSFLPLVVVLVQGVWSGLAFNVLIFTTAMLVVDKNLYRSASVDGVNGVKQFFSITLPSIKSTTTFLVTLSIIGGIKIFPLALFENNTENAIQSGGSTIMLYVYKQTNSGDLPKASASAISLFLIGVIYSVVVRGGFKAISRASANVGEYNVWNKIKKTTKEI</sequence>
<evidence type="ECO:0000256" key="2">
    <source>
        <dbReference type="ARBA" id="ARBA00022448"/>
    </source>
</evidence>
<reference evidence="9" key="1">
    <citation type="submission" date="2023-05" db="EMBL/GenBank/DDBJ databases">
        <title>Mycoplasma phocimorsus sp. nov., isolated from Scandinavian patients with seal finger or septic arthritis after contact with seals.</title>
        <authorList>
            <person name="Skafte-Holm A."/>
            <person name="Pedersen T.R."/>
            <person name="Froelund M."/>
            <person name="Stegger M."/>
            <person name="Qvortrup K."/>
            <person name="Michaels D.L."/>
            <person name="Brown D.R."/>
            <person name="Jensen J.S."/>
        </authorList>
    </citation>
    <scope>NUCLEOTIDE SEQUENCE</scope>
    <source>
        <strain evidence="9">M5725</strain>
    </source>
</reference>
<protein>
    <submittedName>
        <fullName evidence="9">Sugar ABC transporter permease</fullName>
    </submittedName>
</protein>
<accession>A0AAJ1PUB4</accession>
<feature type="transmembrane region" description="Helical" evidence="7">
    <location>
        <begin position="300"/>
        <end position="318"/>
    </location>
</feature>
<keyword evidence="5 7" id="KW-1133">Transmembrane helix</keyword>
<dbReference type="PANTHER" id="PTHR30193">
    <property type="entry name" value="ABC TRANSPORTER PERMEASE PROTEIN"/>
    <property type="match status" value="1"/>
</dbReference>
<keyword evidence="3" id="KW-1003">Cell membrane</keyword>
<evidence type="ECO:0000259" key="8">
    <source>
        <dbReference type="PROSITE" id="PS50928"/>
    </source>
</evidence>
<dbReference type="InterPro" id="IPR000515">
    <property type="entry name" value="MetI-like"/>
</dbReference>
<dbReference type="PROSITE" id="PS50928">
    <property type="entry name" value="ABC_TM1"/>
    <property type="match status" value="1"/>
</dbReference>
<dbReference type="GO" id="GO:0055085">
    <property type="term" value="P:transmembrane transport"/>
    <property type="evidence" value="ECO:0007669"/>
    <property type="project" value="InterPro"/>
</dbReference>
<dbReference type="PANTHER" id="PTHR30193:SF37">
    <property type="entry name" value="INNER MEMBRANE ABC TRANSPORTER PERMEASE PROTEIN YCJO"/>
    <property type="match status" value="1"/>
</dbReference>
<dbReference type="InterPro" id="IPR035906">
    <property type="entry name" value="MetI-like_sf"/>
</dbReference>
<proteinExistence type="inferred from homology"/>
<dbReference type="Pfam" id="PF00528">
    <property type="entry name" value="BPD_transp_1"/>
    <property type="match status" value="1"/>
</dbReference>
<dbReference type="GO" id="GO:0005886">
    <property type="term" value="C:plasma membrane"/>
    <property type="evidence" value="ECO:0007669"/>
    <property type="project" value="UniProtKB-SubCell"/>
</dbReference>
<keyword evidence="2 7" id="KW-0813">Transport</keyword>
<feature type="transmembrane region" description="Helical" evidence="7">
    <location>
        <begin position="249"/>
        <end position="269"/>
    </location>
</feature>
<name>A0AAJ1PUB4_9MOLU</name>
<evidence type="ECO:0000256" key="7">
    <source>
        <dbReference type="RuleBase" id="RU363032"/>
    </source>
</evidence>
<dbReference type="CDD" id="cd06261">
    <property type="entry name" value="TM_PBP2"/>
    <property type="match status" value="1"/>
</dbReference>
<gene>
    <name evidence="9" type="ORF">QLQ80_02655</name>
</gene>
<organism evidence="9 10">
    <name type="scientific">Mycoplasma phocimorsus</name>
    <dbReference type="NCBI Taxonomy" id="3045839"/>
    <lineage>
        <taxon>Bacteria</taxon>
        <taxon>Bacillati</taxon>
        <taxon>Mycoplasmatota</taxon>
        <taxon>Mollicutes</taxon>
        <taxon>Mycoplasmataceae</taxon>
        <taxon>Mycoplasma</taxon>
    </lineage>
</organism>
<feature type="domain" description="ABC transmembrane type-1" evidence="8">
    <location>
        <begin position="100"/>
        <end position="318"/>
    </location>
</feature>
<evidence type="ECO:0000256" key="3">
    <source>
        <dbReference type="ARBA" id="ARBA00022475"/>
    </source>
</evidence>
<evidence type="ECO:0000313" key="9">
    <source>
        <dbReference type="EMBL" id="MDJ1645966.1"/>
    </source>
</evidence>
<evidence type="ECO:0000256" key="6">
    <source>
        <dbReference type="ARBA" id="ARBA00023136"/>
    </source>
</evidence>
<dbReference type="RefSeq" id="WP_283823535.1">
    <property type="nucleotide sequence ID" value="NZ_JASDAY010000016.1"/>
</dbReference>
<feature type="transmembrane region" description="Helical" evidence="7">
    <location>
        <begin position="141"/>
        <end position="160"/>
    </location>
</feature>
<comment type="similarity">
    <text evidence="7">Belongs to the binding-protein-dependent transport system permease family.</text>
</comment>
<feature type="transmembrane region" description="Helical" evidence="7">
    <location>
        <begin position="189"/>
        <end position="218"/>
    </location>
</feature>
<dbReference type="InterPro" id="IPR051393">
    <property type="entry name" value="ABC_transporter_permease"/>
</dbReference>
<dbReference type="SUPFAM" id="SSF161098">
    <property type="entry name" value="MetI-like"/>
    <property type="match status" value="1"/>
</dbReference>
<feature type="transmembrane region" description="Helical" evidence="7">
    <location>
        <begin position="46"/>
        <end position="75"/>
    </location>
</feature>
<feature type="transmembrane region" description="Helical" evidence="7">
    <location>
        <begin position="104"/>
        <end position="129"/>
    </location>
</feature>
<keyword evidence="10" id="KW-1185">Reference proteome</keyword>
<keyword evidence="6 7" id="KW-0472">Membrane</keyword>
<dbReference type="AlphaFoldDB" id="A0AAJ1PUB4"/>